<evidence type="ECO:0000313" key="1">
    <source>
        <dbReference type="EMBL" id="BAM81054.1"/>
    </source>
</evidence>
<organism evidence="1 2">
    <name type="scientific">Cyanidioschyzon merolae (strain NIES-3377 / 10D)</name>
    <name type="common">Unicellular red alga</name>
    <dbReference type="NCBI Taxonomy" id="280699"/>
    <lineage>
        <taxon>Eukaryota</taxon>
        <taxon>Rhodophyta</taxon>
        <taxon>Bangiophyceae</taxon>
        <taxon>Cyanidiales</taxon>
        <taxon>Cyanidiaceae</taxon>
        <taxon>Cyanidioschyzon</taxon>
    </lineage>
</organism>
<dbReference type="KEGG" id="cme:CYME_CMM205C"/>
<proteinExistence type="predicted"/>
<dbReference type="Gramene" id="CMM205CT">
    <property type="protein sequence ID" value="CMM205CT"/>
    <property type="gene ID" value="CMM205C"/>
</dbReference>
<gene>
    <name evidence="1" type="ORF">CYME_CMM205C</name>
</gene>
<name>M1V8Y2_CYAM1</name>
<dbReference type="Proteomes" id="UP000007014">
    <property type="component" value="Chromosome 13"/>
</dbReference>
<dbReference type="AlphaFoldDB" id="M1V8Y2"/>
<reference evidence="1 2" key="1">
    <citation type="journal article" date="2004" name="Nature">
        <title>Genome sequence of the ultrasmall unicellular red alga Cyanidioschyzon merolae 10D.</title>
        <authorList>
            <person name="Matsuzaki M."/>
            <person name="Misumi O."/>
            <person name="Shin-i T."/>
            <person name="Maruyama S."/>
            <person name="Takahara M."/>
            <person name="Miyagishima S."/>
            <person name="Mori T."/>
            <person name="Nishida K."/>
            <person name="Yagisawa F."/>
            <person name="Nishida K."/>
            <person name="Yoshida Y."/>
            <person name="Nishimura Y."/>
            <person name="Nakao S."/>
            <person name="Kobayashi T."/>
            <person name="Momoyama Y."/>
            <person name="Higashiyama T."/>
            <person name="Minoda A."/>
            <person name="Sano M."/>
            <person name="Nomoto H."/>
            <person name="Oishi K."/>
            <person name="Hayashi H."/>
            <person name="Ohta F."/>
            <person name="Nishizaka S."/>
            <person name="Haga S."/>
            <person name="Miura S."/>
            <person name="Morishita T."/>
            <person name="Kabeya Y."/>
            <person name="Terasawa K."/>
            <person name="Suzuki Y."/>
            <person name="Ishii Y."/>
            <person name="Asakawa S."/>
            <person name="Takano H."/>
            <person name="Ohta N."/>
            <person name="Kuroiwa H."/>
            <person name="Tanaka K."/>
            <person name="Shimizu N."/>
            <person name="Sugano S."/>
            <person name="Sato N."/>
            <person name="Nozaki H."/>
            <person name="Ogasawara N."/>
            <person name="Kohara Y."/>
            <person name="Kuroiwa T."/>
        </authorList>
    </citation>
    <scope>NUCLEOTIDE SEQUENCE [LARGE SCALE GENOMIC DNA]</scope>
    <source>
        <strain evidence="1 2">10D</strain>
    </source>
</reference>
<sequence>MCVPPPSALHCNLTARFVMQMASRRRNDNRNDSRTRCDTTLGEMQPRLDRGAPPTSARRNQRANVLACLPMRRPLAPVLPFRLRRCTPARIVVI</sequence>
<dbReference type="HOGENOM" id="CLU_2389332_0_0_1"/>
<dbReference type="RefSeq" id="XP_005537090.1">
    <property type="nucleotide sequence ID" value="XM_005537033.1"/>
</dbReference>
<protein>
    <submittedName>
        <fullName evidence="1">Uncharacterized protein</fullName>
    </submittedName>
</protein>
<evidence type="ECO:0000313" key="2">
    <source>
        <dbReference type="Proteomes" id="UP000007014"/>
    </source>
</evidence>
<accession>M1V8Y2</accession>
<dbReference type="EMBL" id="AP006495">
    <property type="protein sequence ID" value="BAM81054.1"/>
    <property type="molecule type" value="Genomic_DNA"/>
</dbReference>
<keyword evidence="2" id="KW-1185">Reference proteome</keyword>
<reference evidence="1 2" key="2">
    <citation type="journal article" date="2007" name="BMC Biol.">
        <title>A 100%-complete sequence reveals unusually simple genomic features in the hot-spring red alga Cyanidioschyzon merolae.</title>
        <authorList>
            <person name="Nozaki H."/>
            <person name="Takano H."/>
            <person name="Misumi O."/>
            <person name="Terasawa K."/>
            <person name="Matsuzaki M."/>
            <person name="Maruyama S."/>
            <person name="Nishida K."/>
            <person name="Yagisawa F."/>
            <person name="Yoshida Y."/>
            <person name="Fujiwara T."/>
            <person name="Takio S."/>
            <person name="Tamura K."/>
            <person name="Chung S.J."/>
            <person name="Nakamura S."/>
            <person name="Kuroiwa H."/>
            <person name="Tanaka K."/>
            <person name="Sato N."/>
            <person name="Kuroiwa T."/>
        </authorList>
    </citation>
    <scope>NUCLEOTIDE SEQUENCE [LARGE SCALE GENOMIC DNA]</scope>
    <source>
        <strain evidence="1 2">10D</strain>
    </source>
</reference>
<dbReference type="GeneID" id="16994888"/>